<dbReference type="GeneID" id="39869533"/>
<dbReference type="RefSeq" id="XP_028862289.1">
    <property type="nucleotide sequence ID" value="XM_029005729.1"/>
</dbReference>
<evidence type="ECO:0000313" key="3">
    <source>
        <dbReference type="Proteomes" id="UP000219813"/>
    </source>
</evidence>
<feature type="transmembrane region" description="Helical" evidence="1">
    <location>
        <begin position="166"/>
        <end position="193"/>
    </location>
</feature>
<keyword evidence="1" id="KW-0472">Membrane</keyword>
<proteinExistence type="predicted"/>
<dbReference type="KEGG" id="pmal:PMUG01_10053000"/>
<dbReference type="AlphaFoldDB" id="A0A1D3RJZ7"/>
<keyword evidence="1" id="KW-1133">Transmembrane helix</keyword>
<dbReference type="EMBL" id="LT594631">
    <property type="protein sequence ID" value="SCN45352.1"/>
    <property type="molecule type" value="Genomic_DNA"/>
</dbReference>
<evidence type="ECO:0000256" key="1">
    <source>
        <dbReference type="SAM" id="Phobius"/>
    </source>
</evidence>
<dbReference type="Pfam" id="PF12420">
    <property type="entry name" value="DUF3671"/>
    <property type="match status" value="1"/>
</dbReference>
<dbReference type="InterPro" id="IPR022139">
    <property type="entry name" value="Fam-L/Fam-M-like_plasmodium"/>
</dbReference>
<dbReference type="Proteomes" id="UP000219813">
    <property type="component" value="Chromosome 10"/>
</dbReference>
<accession>A0A1D3RJZ7</accession>
<evidence type="ECO:0000313" key="2">
    <source>
        <dbReference type="EMBL" id="SCN45352.1"/>
    </source>
</evidence>
<gene>
    <name evidence="2" type="primary">PmUG01_10053000</name>
    <name evidence="2" type="ORF">PMUG01_10053000</name>
</gene>
<keyword evidence="3" id="KW-1185">Reference proteome</keyword>
<keyword evidence="1" id="KW-0812">Transmembrane</keyword>
<feature type="transmembrane region" description="Helical" evidence="1">
    <location>
        <begin position="266"/>
        <end position="286"/>
    </location>
</feature>
<organism evidence="2 3">
    <name type="scientific">Plasmodium malariae</name>
    <dbReference type="NCBI Taxonomy" id="5858"/>
    <lineage>
        <taxon>Eukaryota</taxon>
        <taxon>Sar</taxon>
        <taxon>Alveolata</taxon>
        <taxon>Apicomplexa</taxon>
        <taxon>Aconoidasida</taxon>
        <taxon>Haemosporida</taxon>
        <taxon>Plasmodiidae</taxon>
        <taxon>Plasmodium</taxon>
        <taxon>Plasmodium (Plasmodium)</taxon>
    </lineage>
</organism>
<protein>
    <submittedName>
        <fullName evidence="2">Fam-l protein</fullName>
    </submittedName>
</protein>
<dbReference type="VEuPathDB" id="PlasmoDB:PmUG01_10053000"/>
<name>A0A1D3RJZ7_PLAMA</name>
<reference evidence="2 3" key="1">
    <citation type="submission" date="2016-06" db="EMBL/GenBank/DDBJ databases">
        <authorList>
            <consortium name="Pathogen Informatics"/>
        </authorList>
    </citation>
    <scope>NUCLEOTIDE SEQUENCE [LARGE SCALE GENOMIC DNA]</scope>
</reference>
<sequence length="302" mass="35510">MKQKINILLFIKFTTFILLCCICHFYIHVVYYYYLSTLKLLLEENCNNCKKFPARNYRLLSKYKKNCDSNALCLKEELPTKGFSPPNDISTNKKDKLEKNKKKNGCSSMIVGDYKPDVKNKTCIFETKEYSNLEKKIFKELDYTNFLKNNRTISNKVYRKLICKKYGLRIILPVLFFLFLLIIFILEVALGYVGKTSLLYVLGLNKVNLTSLSSQEPWKYIIEALKKTDFLKHAIETGVSPQRVCELCISATEVSDICILGQFFRILIYFVPFIIMSITIISRIIYYHKKVKKYEKIKLRKR</sequence>
<feature type="transmembrane region" description="Helical" evidence="1">
    <location>
        <begin position="6"/>
        <end position="34"/>
    </location>
</feature>